<evidence type="ECO:0000313" key="3">
    <source>
        <dbReference type="EMBL" id="TDN59491.1"/>
    </source>
</evidence>
<feature type="domain" description="HTH luxR-type" evidence="2">
    <location>
        <begin position="151"/>
        <end position="208"/>
    </location>
</feature>
<dbReference type="RefSeq" id="WP_133460936.1">
    <property type="nucleotide sequence ID" value="NZ_SNVX01000004.1"/>
</dbReference>
<dbReference type="Proteomes" id="UP000295530">
    <property type="component" value="Unassembled WGS sequence"/>
</dbReference>
<dbReference type="AlphaFoldDB" id="A0A4R6EKX0"/>
<evidence type="ECO:0000313" key="4">
    <source>
        <dbReference type="Proteomes" id="UP000295530"/>
    </source>
</evidence>
<organism evidence="3 4">
    <name type="scientific">Scandinavium goeteborgense</name>
    <dbReference type="NCBI Taxonomy" id="1851514"/>
    <lineage>
        <taxon>Bacteria</taxon>
        <taxon>Pseudomonadati</taxon>
        <taxon>Pseudomonadota</taxon>
        <taxon>Gammaproteobacteria</taxon>
        <taxon>Enterobacterales</taxon>
        <taxon>Enterobacteriaceae</taxon>
        <taxon>Scandinavium</taxon>
    </lineage>
</organism>
<sequence>MLKVFNRCGVVISNVPLIQAGLSSIMKDNFPEYEVSCHHCVDELTIMQLQRASLILCDLSGDRFQVKSLCEKYYSLMTHHKECRWIFMLNQTHYSLAVEYLLRPESILLSDVEPIPELIAAIRNQGSQANRISTSLMALETMPILSSQGLKTSLSLAERQALRLLAKGWGVNQIAMLLRKSNRTISAQKNSAMRRLSLRGNAELYAWLNSEQGLKELNLLPVWGEPMPWKSEPQINTSLSLKTV</sequence>
<keyword evidence="1 3" id="KW-0238">DNA-binding</keyword>
<name>A0A4R6EKX0_SCAGO</name>
<dbReference type="EMBL" id="SNVX01000004">
    <property type="protein sequence ID" value="TDN59491.1"/>
    <property type="molecule type" value="Genomic_DNA"/>
</dbReference>
<dbReference type="InterPro" id="IPR000792">
    <property type="entry name" value="Tscrpt_reg_LuxR_C"/>
</dbReference>
<dbReference type="SMART" id="SM00421">
    <property type="entry name" value="HTH_LUXR"/>
    <property type="match status" value="1"/>
</dbReference>
<dbReference type="InterPro" id="IPR016032">
    <property type="entry name" value="Sig_transdc_resp-reg_C-effctor"/>
</dbReference>
<evidence type="ECO:0000259" key="2">
    <source>
        <dbReference type="SMART" id="SM00421"/>
    </source>
</evidence>
<dbReference type="SUPFAM" id="SSF46894">
    <property type="entry name" value="C-terminal effector domain of the bipartite response regulators"/>
    <property type="match status" value="1"/>
</dbReference>
<dbReference type="OrthoDB" id="6565473at2"/>
<evidence type="ECO:0000256" key="1">
    <source>
        <dbReference type="ARBA" id="ARBA00023125"/>
    </source>
</evidence>
<dbReference type="Pfam" id="PF00196">
    <property type="entry name" value="GerE"/>
    <property type="match status" value="1"/>
</dbReference>
<dbReference type="Gene3D" id="3.40.50.2300">
    <property type="match status" value="1"/>
</dbReference>
<dbReference type="GO" id="GO:0003677">
    <property type="term" value="F:DNA binding"/>
    <property type="evidence" value="ECO:0007669"/>
    <property type="project" value="UniProtKB-KW"/>
</dbReference>
<accession>A0A4R6EKX0</accession>
<gene>
    <name evidence="3" type="ORF">EC847_10492</name>
</gene>
<dbReference type="GO" id="GO:0006355">
    <property type="term" value="P:regulation of DNA-templated transcription"/>
    <property type="evidence" value="ECO:0007669"/>
    <property type="project" value="InterPro"/>
</dbReference>
<dbReference type="CDD" id="cd06170">
    <property type="entry name" value="LuxR_C_like"/>
    <property type="match status" value="1"/>
</dbReference>
<proteinExistence type="predicted"/>
<protein>
    <submittedName>
        <fullName evidence="3">DNA-binding NarL/FixJ family response regulator</fullName>
    </submittedName>
</protein>
<reference evidence="3 4" key="1">
    <citation type="submission" date="2019-03" db="EMBL/GenBank/DDBJ databases">
        <title>Genomic analyses of the natural microbiome of Caenorhabditis elegans.</title>
        <authorList>
            <person name="Samuel B."/>
        </authorList>
    </citation>
    <scope>NUCLEOTIDE SEQUENCE [LARGE SCALE GENOMIC DNA]</scope>
    <source>
        <strain evidence="3 4">BIGb0156</strain>
    </source>
</reference>
<keyword evidence="4" id="KW-1185">Reference proteome</keyword>
<comment type="caution">
    <text evidence="3">The sequence shown here is derived from an EMBL/GenBank/DDBJ whole genome shotgun (WGS) entry which is preliminary data.</text>
</comment>